<evidence type="ECO:0000313" key="1">
    <source>
        <dbReference type="EMBL" id="MQM07708.1"/>
    </source>
</evidence>
<dbReference type="AlphaFoldDB" id="A0A843WM81"/>
<gene>
    <name evidence="1" type="ORF">Taro_040554</name>
</gene>
<protein>
    <submittedName>
        <fullName evidence="1">Uncharacterized protein</fullName>
    </submittedName>
</protein>
<name>A0A843WM81_COLES</name>
<proteinExistence type="predicted"/>
<accession>A0A843WM81</accession>
<dbReference type="Proteomes" id="UP000652761">
    <property type="component" value="Unassembled WGS sequence"/>
</dbReference>
<sequence>MFSSTSLYGAPARVLRGVVLVGLHSCLTYSREVAVGPFFRDCKAERLFLCCVVQRVPQRPPAPHKAALLLPSPRAAAAPFFPSRRYLHLRLPPLLVASPTVAAAAPSCKGLHGIFLLRCLPLV</sequence>
<organism evidence="1 2">
    <name type="scientific">Colocasia esculenta</name>
    <name type="common">Wild taro</name>
    <name type="synonym">Arum esculentum</name>
    <dbReference type="NCBI Taxonomy" id="4460"/>
    <lineage>
        <taxon>Eukaryota</taxon>
        <taxon>Viridiplantae</taxon>
        <taxon>Streptophyta</taxon>
        <taxon>Embryophyta</taxon>
        <taxon>Tracheophyta</taxon>
        <taxon>Spermatophyta</taxon>
        <taxon>Magnoliopsida</taxon>
        <taxon>Liliopsida</taxon>
        <taxon>Araceae</taxon>
        <taxon>Aroideae</taxon>
        <taxon>Colocasieae</taxon>
        <taxon>Colocasia</taxon>
    </lineage>
</organism>
<comment type="caution">
    <text evidence="1">The sequence shown here is derived from an EMBL/GenBank/DDBJ whole genome shotgun (WGS) entry which is preliminary data.</text>
</comment>
<reference evidence="1" key="1">
    <citation type="submission" date="2017-07" db="EMBL/GenBank/DDBJ databases">
        <title>Taro Niue Genome Assembly and Annotation.</title>
        <authorList>
            <person name="Atibalentja N."/>
            <person name="Keating K."/>
            <person name="Fields C.J."/>
        </authorList>
    </citation>
    <scope>NUCLEOTIDE SEQUENCE</scope>
    <source>
        <strain evidence="1">Niue_2</strain>
        <tissue evidence="1">Leaf</tissue>
    </source>
</reference>
<keyword evidence="2" id="KW-1185">Reference proteome</keyword>
<evidence type="ECO:0000313" key="2">
    <source>
        <dbReference type="Proteomes" id="UP000652761"/>
    </source>
</evidence>
<dbReference type="EMBL" id="NMUH01003939">
    <property type="protein sequence ID" value="MQM07708.1"/>
    <property type="molecule type" value="Genomic_DNA"/>
</dbReference>